<dbReference type="EMBL" id="ML996085">
    <property type="protein sequence ID" value="KAF2153295.1"/>
    <property type="molecule type" value="Genomic_DNA"/>
</dbReference>
<dbReference type="OrthoDB" id="407432at2759"/>
<comment type="similarity">
    <text evidence="4">Belongs to the DNA polymerase type-B-like family.</text>
</comment>
<feature type="region of interest" description="Disordered" evidence="10">
    <location>
        <begin position="386"/>
        <end position="424"/>
    </location>
</feature>
<dbReference type="GO" id="GO:0050265">
    <property type="term" value="F:RNA uridylyltransferase activity"/>
    <property type="evidence" value="ECO:0007669"/>
    <property type="project" value="TreeGrafter"/>
</dbReference>
<feature type="domain" description="PAP-associated" evidence="11">
    <location>
        <begin position="612"/>
        <end position="685"/>
    </location>
</feature>
<comment type="cofactor">
    <cofactor evidence="2">
        <name>Mg(2+)</name>
        <dbReference type="ChEBI" id="CHEBI:18420"/>
    </cofactor>
</comment>
<evidence type="ECO:0000256" key="7">
    <source>
        <dbReference type="ARBA" id="ARBA00022679"/>
    </source>
</evidence>
<dbReference type="GO" id="GO:0005737">
    <property type="term" value="C:cytoplasm"/>
    <property type="evidence" value="ECO:0007669"/>
    <property type="project" value="UniProtKB-SubCell"/>
</dbReference>
<sequence length="736" mass="82190">MDQQSQNPNLEDTLRQMILGNVRIGHAQEDTDAASRPNNPLGNRHQSSFRGGRQGYAPRQQQGIHGGNQGQSTDTVAQNTNSPGNRHQWNSRGGRQGYVVGQQNGIQQPNERGTFRQVNSIHAPAVHGNQPYNVQHLNQAQQTSWSGHQNFQPSSPRGRGRLNYVTHQGFFRGHHHGGTTNASSANVSNSQYDSNARNQPAPGAKLWSSSNPQAEHSRPSAPHGHPQVAHAIPDPSRFRPDQRWDYLEEIANRVIPEIGITSEEFESKMAFRLHLEAAFQAVQAEGGTVVQNPMTVQTFGSLRSGFATKGSDMDLVIVDDTGSDGSAHISMRQDGLPRRLEKYLLDRGIGARLLTRARVPIIKVCESPPSDLLQALKDARAKWDELPEEEKYDESGNRKPLENRDQTKDDASTSPSHSNDQPMQELTSGIAKTNLSETPHLNNILEGDKALLAENGSQPEPKATTSTNHSQKRWLREKKQGPLDFPKDGVGIQCDINFFNPLGLHNTQMLYCYSLCDRRVQPMIMFIKAWAKKRKINSPYSGTLSSYGYVLMVLHYLVNVAKPPVLPNLQTEANKMNLPVKTVEGWEVHFWNDDAAIREAAMMGRLSRNNEPLGALLTGFFQYYATSLSGWGFIWMKSVLSLRTPGGILTKEEKGWTGAKTETVDTKEIRHRYLFAVEDPFELTHNVARTVTHNGVVAIRDEFRRAWRILGAVWKDRVPNDGNLMDDLVEQLADDA</sequence>
<evidence type="ECO:0000256" key="2">
    <source>
        <dbReference type="ARBA" id="ARBA00001946"/>
    </source>
</evidence>
<proteinExistence type="inferred from homology"/>
<dbReference type="PANTHER" id="PTHR12271:SF40">
    <property type="entry name" value="POLY(A) RNA POLYMERASE GLD2"/>
    <property type="match status" value="1"/>
</dbReference>
<dbReference type="Gene3D" id="3.30.460.10">
    <property type="entry name" value="Beta Polymerase, domain 2"/>
    <property type="match status" value="1"/>
</dbReference>
<evidence type="ECO:0000256" key="10">
    <source>
        <dbReference type="SAM" id="MobiDB-lite"/>
    </source>
</evidence>
<evidence type="ECO:0000313" key="13">
    <source>
        <dbReference type="EMBL" id="KAF2153295.1"/>
    </source>
</evidence>
<evidence type="ECO:0000256" key="4">
    <source>
        <dbReference type="ARBA" id="ARBA00008593"/>
    </source>
</evidence>
<feature type="compositionally biased region" description="Polar residues" evidence="10">
    <location>
        <begin position="36"/>
        <end position="49"/>
    </location>
</feature>
<evidence type="ECO:0000256" key="1">
    <source>
        <dbReference type="ARBA" id="ARBA00001936"/>
    </source>
</evidence>
<dbReference type="GO" id="GO:0031123">
    <property type="term" value="P:RNA 3'-end processing"/>
    <property type="evidence" value="ECO:0007669"/>
    <property type="project" value="TreeGrafter"/>
</dbReference>
<comment type="subcellular location">
    <subcellularLocation>
        <location evidence="3">Cytoplasm</location>
    </subcellularLocation>
</comment>
<evidence type="ECO:0000256" key="6">
    <source>
        <dbReference type="ARBA" id="ARBA00022490"/>
    </source>
</evidence>
<evidence type="ECO:0000256" key="5">
    <source>
        <dbReference type="ARBA" id="ARBA00012388"/>
    </source>
</evidence>
<dbReference type="AlphaFoldDB" id="A0A9P4J4X8"/>
<dbReference type="InterPro" id="IPR054708">
    <property type="entry name" value="MTPAP-like_central"/>
</dbReference>
<feature type="region of interest" description="Disordered" evidence="10">
    <location>
        <begin position="140"/>
        <end position="239"/>
    </location>
</feature>
<dbReference type="PANTHER" id="PTHR12271">
    <property type="entry name" value="POLY A POLYMERASE CID PAP -RELATED"/>
    <property type="match status" value="1"/>
</dbReference>
<evidence type="ECO:0000256" key="8">
    <source>
        <dbReference type="ARBA" id="ARBA00022723"/>
    </source>
</evidence>
<dbReference type="EC" id="2.7.7.19" evidence="5"/>
<feature type="domain" description="Poly(A) RNA polymerase mitochondrial-like central palm" evidence="12">
    <location>
        <begin position="255"/>
        <end position="367"/>
    </location>
</feature>
<dbReference type="Proteomes" id="UP000799439">
    <property type="component" value="Unassembled WGS sequence"/>
</dbReference>
<dbReference type="GO" id="GO:1990817">
    <property type="term" value="F:poly(A) RNA polymerase activity"/>
    <property type="evidence" value="ECO:0007669"/>
    <property type="project" value="UniProtKB-EC"/>
</dbReference>
<name>A0A9P4J4X8_9PEZI</name>
<feature type="compositionally biased region" description="Polar residues" evidence="10">
    <location>
        <begin position="72"/>
        <end position="91"/>
    </location>
</feature>
<accession>A0A9P4J4X8</accession>
<dbReference type="CDD" id="cd05402">
    <property type="entry name" value="NT_PAP_TUTase"/>
    <property type="match status" value="1"/>
</dbReference>
<reference evidence="13" key="1">
    <citation type="journal article" date="2020" name="Stud. Mycol.">
        <title>101 Dothideomycetes genomes: a test case for predicting lifestyles and emergence of pathogens.</title>
        <authorList>
            <person name="Haridas S."/>
            <person name="Albert R."/>
            <person name="Binder M."/>
            <person name="Bloem J."/>
            <person name="Labutti K."/>
            <person name="Salamov A."/>
            <person name="Andreopoulos B."/>
            <person name="Baker S."/>
            <person name="Barry K."/>
            <person name="Bills G."/>
            <person name="Bluhm B."/>
            <person name="Cannon C."/>
            <person name="Castanera R."/>
            <person name="Culley D."/>
            <person name="Daum C."/>
            <person name="Ezra D."/>
            <person name="Gonzalez J."/>
            <person name="Henrissat B."/>
            <person name="Kuo A."/>
            <person name="Liang C."/>
            <person name="Lipzen A."/>
            <person name="Lutzoni F."/>
            <person name="Magnuson J."/>
            <person name="Mondo S."/>
            <person name="Nolan M."/>
            <person name="Ohm R."/>
            <person name="Pangilinan J."/>
            <person name="Park H.-J."/>
            <person name="Ramirez L."/>
            <person name="Alfaro M."/>
            <person name="Sun H."/>
            <person name="Tritt A."/>
            <person name="Yoshinaga Y."/>
            <person name="Zwiers L.-H."/>
            <person name="Turgeon B."/>
            <person name="Goodwin S."/>
            <person name="Spatafora J."/>
            <person name="Crous P."/>
            <person name="Grigoriev I."/>
        </authorList>
    </citation>
    <scope>NUCLEOTIDE SEQUENCE</scope>
    <source>
        <strain evidence="13">CBS 260.36</strain>
    </source>
</reference>
<feature type="compositionally biased region" description="Polar residues" evidence="10">
    <location>
        <begin position="140"/>
        <end position="155"/>
    </location>
</feature>
<evidence type="ECO:0000256" key="9">
    <source>
        <dbReference type="ARBA" id="ARBA00022842"/>
    </source>
</evidence>
<keyword evidence="8" id="KW-0479">Metal-binding</keyword>
<evidence type="ECO:0000256" key="3">
    <source>
        <dbReference type="ARBA" id="ARBA00004496"/>
    </source>
</evidence>
<feature type="compositionally biased region" description="Basic and acidic residues" evidence="10">
    <location>
        <begin position="393"/>
        <end position="411"/>
    </location>
</feature>
<dbReference type="InterPro" id="IPR043519">
    <property type="entry name" value="NT_sf"/>
</dbReference>
<dbReference type="Pfam" id="PF03828">
    <property type="entry name" value="PAP_assoc"/>
    <property type="match status" value="1"/>
</dbReference>
<dbReference type="GO" id="GO:0010605">
    <property type="term" value="P:negative regulation of macromolecule metabolic process"/>
    <property type="evidence" value="ECO:0007669"/>
    <property type="project" value="UniProtKB-ARBA"/>
</dbReference>
<organism evidence="13 14">
    <name type="scientific">Myriangium duriaei CBS 260.36</name>
    <dbReference type="NCBI Taxonomy" id="1168546"/>
    <lineage>
        <taxon>Eukaryota</taxon>
        <taxon>Fungi</taxon>
        <taxon>Dikarya</taxon>
        <taxon>Ascomycota</taxon>
        <taxon>Pezizomycotina</taxon>
        <taxon>Dothideomycetes</taxon>
        <taxon>Dothideomycetidae</taxon>
        <taxon>Myriangiales</taxon>
        <taxon>Myriangiaceae</taxon>
        <taxon>Myriangium</taxon>
    </lineage>
</organism>
<protein>
    <recommendedName>
        <fullName evidence="5">polynucleotide adenylyltransferase</fullName>
        <ecNumber evidence="5">2.7.7.19</ecNumber>
    </recommendedName>
</protein>
<feature type="region of interest" description="Disordered" evidence="10">
    <location>
        <begin position="455"/>
        <end position="474"/>
    </location>
</feature>
<dbReference type="Gene3D" id="1.10.1410.10">
    <property type="match status" value="1"/>
</dbReference>
<comment type="caution">
    <text evidence="13">The sequence shown here is derived from an EMBL/GenBank/DDBJ whole genome shotgun (WGS) entry which is preliminary data.</text>
</comment>
<keyword evidence="7" id="KW-0808">Transferase</keyword>
<gene>
    <name evidence="13" type="ORF">K461DRAFT_278122</name>
</gene>
<dbReference type="SUPFAM" id="SSF81301">
    <property type="entry name" value="Nucleotidyltransferase"/>
    <property type="match status" value="1"/>
</dbReference>
<keyword evidence="14" id="KW-1185">Reference proteome</keyword>
<dbReference type="GO" id="GO:0046872">
    <property type="term" value="F:metal ion binding"/>
    <property type="evidence" value="ECO:0007669"/>
    <property type="project" value="UniProtKB-KW"/>
</dbReference>
<evidence type="ECO:0000313" key="14">
    <source>
        <dbReference type="Proteomes" id="UP000799439"/>
    </source>
</evidence>
<keyword evidence="6" id="KW-0963">Cytoplasm</keyword>
<feature type="compositionally biased region" description="Polar residues" evidence="10">
    <location>
        <begin position="455"/>
        <end position="469"/>
    </location>
</feature>
<feature type="compositionally biased region" description="Polar residues" evidence="10">
    <location>
        <begin position="412"/>
        <end position="424"/>
    </location>
</feature>
<evidence type="ECO:0000259" key="12">
    <source>
        <dbReference type="Pfam" id="PF22600"/>
    </source>
</evidence>
<keyword evidence="9" id="KW-0460">Magnesium</keyword>
<evidence type="ECO:0000259" key="11">
    <source>
        <dbReference type="Pfam" id="PF03828"/>
    </source>
</evidence>
<dbReference type="SUPFAM" id="SSF81631">
    <property type="entry name" value="PAP/OAS1 substrate-binding domain"/>
    <property type="match status" value="1"/>
</dbReference>
<dbReference type="Pfam" id="PF22600">
    <property type="entry name" value="MTPAP-like_central"/>
    <property type="match status" value="1"/>
</dbReference>
<feature type="compositionally biased region" description="Low complexity" evidence="10">
    <location>
        <begin position="178"/>
        <end position="190"/>
    </location>
</feature>
<feature type="region of interest" description="Disordered" evidence="10">
    <location>
        <begin position="29"/>
        <end position="98"/>
    </location>
</feature>
<comment type="cofactor">
    <cofactor evidence="1">
        <name>Mn(2+)</name>
        <dbReference type="ChEBI" id="CHEBI:29035"/>
    </cofactor>
</comment>
<dbReference type="InterPro" id="IPR002058">
    <property type="entry name" value="PAP_assoc"/>
</dbReference>